<accession>A0AAV4EWT7</accession>
<feature type="compositionally biased region" description="Basic and acidic residues" evidence="1">
    <location>
        <begin position="90"/>
        <end position="128"/>
    </location>
</feature>
<sequence>MTTKLTDNPPNIEPEEVDLEIDLQPPSTEECLGAIKKLRNNKAAEPDGIPGDAIKGSVEFSAKALTGLFQRIWTSEAQLGKEPTGPQSQREAKNDVEERNRGRDGIRTEDMERTGRESTRYDGVEDLC</sequence>
<dbReference type="EMBL" id="BMAT01011045">
    <property type="protein sequence ID" value="GFR65558.1"/>
    <property type="molecule type" value="Genomic_DNA"/>
</dbReference>
<proteinExistence type="predicted"/>
<dbReference type="Proteomes" id="UP000762676">
    <property type="component" value="Unassembled WGS sequence"/>
</dbReference>
<gene>
    <name evidence="2" type="ORF">ElyMa_005533800</name>
</gene>
<evidence type="ECO:0000313" key="3">
    <source>
        <dbReference type="Proteomes" id="UP000762676"/>
    </source>
</evidence>
<evidence type="ECO:0000313" key="2">
    <source>
        <dbReference type="EMBL" id="GFR65558.1"/>
    </source>
</evidence>
<reference evidence="2 3" key="1">
    <citation type="journal article" date="2021" name="Elife">
        <title>Chloroplast acquisition without the gene transfer in kleptoplastic sea slugs, Plakobranchus ocellatus.</title>
        <authorList>
            <person name="Maeda T."/>
            <person name="Takahashi S."/>
            <person name="Yoshida T."/>
            <person name="Shimamura S."/>
            <person name="Takaki Y."/>
            <person name="Nagai Y."/>
            <person name="Toyoda A."/>
            <person name="Suzuki Y."/>
            <person name="Arimoto A."/>
            <person name="Ishii H."/>
            <person name="Satoh N."/>
            <person name="Nishiyama T."/>
            <person name="Hasebe M."/>
            <person name="Maruyama T."/>
            <person name="Minagawa J."/>
            <person name="Obokata J."/>
            <person name="Shigenobu S."/>
        </authorList>
    </citation>
    <scope>NUCLEOTIDE SEQUENCE [LARGE SCALE GENOMIC DNA]</scope>
</reference>
<organism evidence="2 3">
    <name type="scientific">Elysia marginata</name>
    <dbReference type="NCBI Taxonomy" id="1093978"/>
    <lineage>
        <taxon>Eukaryota</taxon>
        <taxon>Metazoa</taxon>
        <taxon>Spiralia</taxon>
        <taxon>Lophotrochozoa</taxon>
        <taxon>Mollusca</taxon>
        <taxon>Gastropoda</taxon>
        <taxon>Heterobranchia</taxon>
        <taxon>Euthyneura</taxon>
        <taxon>Panpulmonata</taxon>
        <taxon>Sacoglossa</taxon>
        <taxon>Placobranchoidea</taxon>
        <taxon>Plakobranchidae</taxon>
        <taxon>Elysia</taxon>
    </lineage>
</organism>
<keyword evidence="3" id="KW-1185">Reference proteome</keyword>
<feature type="region of interest" description="Disordered" evidence="1">
    <location>
        <begin position="76"/>
        <end position="128"/>
    </location>
</feature>
<comment type="caution">
    <text evidence="2">The sequence shown here is derived from an EMBL/GenBank/DDBJ whole genome shotgun (WGS) entry which is preliminary data.</text>
</comment>
<name>A0AAV4EWT7_9GAST</name>
<protein>
    <submittedName>
        <fullName evidence="2">Uncharacterized protein</fullName>
    </submittedName>
</protein>
<evidence type="ECO:0000256" key="1">
    <source>
        <dbReference type="SAM" id="MobiDB-lite"/>
    </source>
</evidence>
<dbReference type="AlphaFoldDB" id="A0AAV4EWT7"/>